<dbReference type="STRING" id="36856.ATB98_14525"/>
<name>A0A178YGD6_SINSA</name>
<reference evidence="2 3" key="1">
    <citation type="submission" date="2015-11" db="EMBL/GenBank/DDBJ databases">
        <title>Ensifer anhuiense sp. nov., an effective nitrogen fixation bacterium with Glycine soja.</title>
        <authorList>
            <person name="Yan H."/>
            <person name="Chen W."/>
        </authorList>
    </citation>
    <scope>NUCLEOTIDE SEQUENCE [LARGE SCALE GENOMIC DNA]</scope>
    <source>
        <strain evidence="2 3">LMG 7837</strain>
    </source>
</reference>
<dbReference type="EMBL" id="LNQB01000068">
    <property type="protein sequence ID" value="OAP46578.1"/>
    <property type="molecule type" value="Genomic_DNA"/>
</dbReference>
<dbReference type="OrthoDB" id="7187254at2"/>
<evidence type="ECO:0008006" key="4">
    <source>
        <dbReference type="Google" id="ProtNLM"/>
    </source>
</evidence>
<evidence type="ECO:0000313" key="2">
    <source>
        <dbReference type="EMBL" id="OAP46578.1"/>
    </source>
</evidence>
<evidence type="ECO:0000313" key="3">
    <source>
        <dbReference type="Proteomes" id="UP000078507"/>
    </source>
</evidence>
<protein>
    <recommendedName>
        <fullName evidence="4">Fis family transcriptional regulator</fullName>
    </recommendedName>
</protein>
<dbReference type="AlphaFoldDB" id="A0A178YGD6"/>
<dbReference type="Proteomes" id="UP000078507">
    <property type="component" value="Unassembled WGS sequence"/>
</dbReference>
<keyword evidence="1" id="KW-0812">Transmembrane</keyword>
<keyword evidence="1" id="KW-0472">Membrane</keyword>
<gene>
    <name evidence="2" type="ORF">ATB98_14525</name>
</gene>
<sequence>MLQTKGVALEVRLSAYIDGELGEAEKTELDALLASDEDARALLDKLKAGSAFGNGAFEDFLHDPVPLALVRQIKQGSGISPKSERVATANLPKRSAHIWPRIVAASTVLLLLGGVAGFILGSATNIAEPTRMANERSWLDEIAEYHHVYSRQREHLVEVPAAQGEKIETWLASSVGVTFRIPTLDGKGLTFEGARLLVVDGNPVAQLVYRDREGEIVAICFRKQAAAPPSGDFIETIRGDLGFVSWQRNGASFVIVGPSSNPALQDLAETAAAAI</sequence>
<keyword evidence="1" id="KW-1133">Transmembrane helix</keyword>
<accession>A0A178YGD6</accession>
<evidence type="ECO:0000256" key="1">
    <source>
        <dbReference type="SAM" id="Phobius"/>
    </source>
</evidence>
<dbReference type="RefSeq" id="WP_066872621.1">
    <property type="nucleotide sequence ID" value="NZ_LNQB01000068.1"/>
</dbReference>
<comment type="caution">
    <text evidence="2">The sequence shown here is derived from an EMBL/GenBank/DDBJ whole genome shotgun (WGS) entry which is preliminary data.</text>
</comment>
<proteinExistence type="predicted"/>
<keyword evidence="3" id="KW-1185">Reference proteome</keyword>
<organism evidence="2 3">
    <name type="scientific">Sinorhizobium saheli</name>
    <dbReference type="NCBI Taxonomy" id="36856"/>
    <lineage>
        <taxon>Bacteria</taxon>
        <taxon>Pseudomonadati</taxon>
        <taxon>Pseudomonadota</taxon>
        <taxon>Alphaproteobacteria</taxon>
        <taxon>Hyphomicrobiales</taxon>
        <taxon>Rhizobiaceae</taxon>
        <taxon>Sinorhizobium/Ensifer group</taxon>
        <taxon>Sinorhizobium</taxon>
    </lineage>
</organism>
<feature type="transmembrane region" description="Helical" evidence="1">
    <location>
        <begin position="102"/>
        <end position="123"/>
    </location>
</feature>